<evidence type="ECO:0000259" key="3">
    <source>
        <dbReference type="SMART" id="SM00831"/>
    </source>
</evidence>
<dbReference type="EMBL" id="MCRJ01000030">
    <property type="protein sequence ID" value="ODN71083.1"/>
    <property type="molecule type" value="Genomic_DNA"/>
</dbReference>
<dbReference type="InterPro" id="IPR023298">
    <property type="entry name" value="ATPase_P-typ_TM_dom_sf"/>
</dbReference>
<organism evidence="4 5">
    <name type="scientific">Methylobrevis pamukkalensis</name>
    <dbReference type="NCBI Taxonomy" id="1439726"/>
    <lineage>
        <taxon>Bacteria</taxon>
        <taxon>Pseudomonadati</taxon>
        <taxon>Pseudomonadota</taxon>
        <taxon>Alphaproteobacteria</taxon>
        <taxon>Hyphomicrobiales</taxon>
        <taxon>Pleomorphomonadaceae</taxon>
        <taxon>Methylobrevis</taxon>
    </lineage>
</organism>
<dbReference type="Pfam" id="PF00690">
    <property type="entry name" value="Cation_ATPase_N"/>
    <property type="match status" value="1"/>
</dbReference>
<sequence>MQDTDLPSVADLSAPGQPASAGLSSAEAAAVLARVGPNTLPQPAAPSLARVFLRQFLSPLIYILLAAAVVSLSLGDAGDAAFIGIVLLLNGLIGTAQEYSAGRAAAALKQLEEPRARVVRDGAETEIAPAASCPATSCCWRPAAGCPPTCASSRPTTSSATNPC</sequence>
<dbReference type="SUPFAM" id="SSF81665">
    <property type="entry name" value="Calcium ATPase, transmembrane domain M"/>
    <property type="match status" value="1"/>
</dbReference>
<dbReference type="EC" id="3.6.3.-" evidence="4"/>
<comment type="caution">
    <text evidence="4">The sequence shown here is derived from an EMBL/GenBank/DDBJ whole genome shotgun (WGS) entry which is preliminary data.</text>
</comment>
<dbReference type="PANTHER" id="PTHR42861">
    <property type="entry name" value="CALCIUM-TRANSPORTING ATPASE"/>
    <property type="match status" value="1"/>
</dbReference>
<keyword evidence="5" id="KW-1185">Reference proteome</keyword>
<feature type="region of interest" description="Disordered" evidence="1">
    <location>
        <begin position="1"/>
        <end position="21"/>
    </location>
</feature>
<keyword evidence="2" id="KW-0812">Transmembrane</keyword>
<gene>
    <name evidence="4" type="primary">ctpF_2</name>
    <name evidence="4" type="ORF">A6302_01575</name>
</gene>
<keyword evidence="2" id="KW-0472">Membrane</keyword>
<dbReference type="GO" id="GO:0016787">
    <property type="term" value="F:hydrolase activity"/>
    <property type="evidence" value="ECO:0007669"/>
    <property type="project" value="UniProtKB-KW"/>
</dbReference>
<dbReference type="Gene3D" id="1.20.1110.10">
    <property type="entry name" value="Calcium-transporting ATPase, transmembrane domain"/>
    <property type="match status" value="1"/>
</dbReference>
<evidence type="ECO:0000256" key="2">
    <source>
        <dbReference type="SAM" id="Phobius"/>
    </source>
</evidence>
<dbReference type="Proteomes" id="UP000094622">
    <property type="component" value="Unassembled WGS sequence"/>
</dbReference>
<dbReference type="PATRIC" id="fig|1439726.3.peg.1660"/>
<keyword evidence="2" id="KW-1133">Transmembrane helix</keyword>
<dbReference type="Gene3D" id="2.70.150.10">
    <property type="entry name" value="Calcium-transporting ATPase, cytoplasmic transduction domain A"/>
    <property type="match status" value="1"/>
</dbReference>
<evidence type="ECO:0000256" key="1">
    <source>
        <dbReference type="SAM" id="MobiDB-lite"/>
    </source>
</evidence>
<dbReference type="InterPro" id="IPR004014">
    <property type="entry name" value="ATPase_P-typ_cation-transptr_N"/>
</dbReference>
<name>A0A1E3H431_9HYPH</name>
<feature type="transmembrane region" description="Helical" evidence="2">
    <location>
        <begin position="56"/>
        <end position="74"/>
    </location>
</feature>
<dbReference type="SMART" id="SM00831">
    <property type="entry name" value="Cation_ATPase_N"/>
    <property type="match status" value="1"/>
</dbReference>
<reference evidence="4 5" key="1">
    <citation type="submission" date="2016-07" db="EMBL/GenBank/DDBJ databases">
        <title>Draft Genome Sequence of Methylobrevis pamukkalensis PK2.</title>
        <authorList>
            <person name="Vasilenko O.V."/>
            <person name="Doronina N.V."/>
            <person name="Shmareva M.N."/>
            <person name="Tarlachkov S.V."/>
            <person name="Mustakhimov I."/>
            <person name="Trotsenko Y.A."/>
        </authorList>
    </citation>
    <scope>NUCLEOTIDE SEQUENCE [LARGE SCALE GENOMIC DNA]</scope>
    <source>
        <strain evidence="4 5">PK2</strain>
    </source>
</reference>
<accession>A0A1E3H431</accession>
<evidence type="ECO:0000313" key="4">
    <source>
        <dbReference type="EMBL" id="ODN71083.1"/>
    </source>
</evidence>
<dbReference type="AlphaFoldDB" id="A0A1E3H431"/>
<keyword evidence="4" id="KW-0378">Hydrolase</keyword>
<evidence type="ECO:0000313" key="5">
    <source>
        <dbReference type="Proteomes" id="UP000094622"/>
    </source>
</evidence>
<proteinExistence type="predicted"/>
<protein>
    <submittedName>
        <fullName evidence="4">Putative cation-transporting ATPase F</fullName>
        <ecNumber evidence="4">3.6.3.-</ecNumber>
    </submittedName>
</protein>
<feature type="domain" description="Cation-transporting P-type ATPase N-terminal" evidence="3">
    <location>
        <begin position="13"/>
        <end position="76"/>
    </location>
</feature>
<feature type="transmembrane region" description="Helical" evidence="2">
    <location>
        <begin position="80"/>
        <end position="99"/>
    </location>
</feature>